<dbReference type="Proteomes" id="UP000250918">
    <property type="component" value="Unassembled WGS sequence"/>
</dbReference>
<organism evidence="4 5">
    <name type="scientific">candidate division GN15 bacterium</name>
    <dbReference type="NCBI Taxonomy" id="2072418"/>
    <lineage>
        <taxon>Bacteria</taxon>
        <taxon>candidate division GN15</taxon>
    </lineage>
</organism>
<evidence type="ECO:0000256" key="1">
    <source>
        <dbReference type="ARBA" id="ARBA00005254"/>
    </source>
</evidence>
<dbReference type="Gene3D" id="1.10.12.10">
    <property type="entry name" value="Lyase 2-enoyl-coa Hydratase, Chain A, domain 2"/>
    <property type="match status" value="1"/>
</dbReference>
<name>A0A855WX56_9BACT</name>
<sequence length="261" mass="28161">MTEYKNLVVEKKDAILIVKINRERALNALNKETVAELQQLFSFHWTDDSILCVLLTGAGEKSFVAGADIPELADLDVRSGADLSAKGLYLMKTIQNFPKPVIAVINGFALGGGCELAMSCDIRLASEKAKFGQPEVNLGVIPGYGGTQRLPRLVGRGKAMQLILTGDLISAPEAYRIGLVDEVYPPEQLWEKAMAMAETICSRGPLAVAAAKECINRGLDINLTAGCDLEKATFATICGSGDKNEGMEAFLEKRKPKFTGH</sequence>
<evidence type="ECO:0000313" key="5">
    <source>
        <dbReference type="Proteomes" id="UP000250918"/>
    </source>
</evidence>
<comment type="caution">
    <text evidence="4">The sequence shown here is derived from an EMBL/GenBank/DDBJ whole genome shotgun (WGS) entry which is preliminary data.</text>
</comment>
<keyword evidence="2" id="KW-0456">Lyase</keyword>
<evidence type="ECO:0000256" key="3">
    <source>
        <dbReference type="RuleBase" id="RU003707"/>
    </source>
</evidence>
<dbReference type="Pfam" id="PF00378">
    <property type="entry name" value="ECH_1"/>
    <property type="match status" value="1"/>
</dbReference>
<dbReference type="SUPFAM" id="SSF52096">
    <property type="entry name" value="ClpP/crotonase"/>
    <property type="match status" value="1"/>
</dbReference>
<dbReference type="GO" id="GO:0006635">
    <property type="term" value="P:fatty acid beta-oxidation"/>
    <property type="evidence" value="ECO:0007669"/>
    <property type="project" value="TreeGrafter"/>
</dbReference>
<evidence type="ECO:0000313" key="4">
    <source>
        <dbReference type="EMBL" id="PWB67994.1"/>
    </source>
</evidence>
<dbReference type="PROSITE" id="PS00166">
    <property type="entry name" value="ENOYL_COA_HYDRATASE"/>
    <property type="match status" value="1"/>
</dbReference>
<dbReference type="AlphaFoldDB" id="A0A855WX56"/>
<evidence type="ECO:0000256" key="2">
    <source>
        <dbReference type="ARBA" id="ARBA00023239"/>
    </source>
</evidence>
<comment type="similarity">
    <text evidence="1 3">Belongs to the enoyl-CoA hydratase/isomerase family.</text>
</comment>
<dbReference type="PANTHER" id="PTHR11941">
    <property type="entry name" value="ENOYL-COA HYDRATASE-RELATED"/>
    <property type="match status" value="1"/>
</dbReference>
<reference evidence="4 5" key="1">
    <citation type="journal article" date="2018" name="ISME J.">
        <title>A methanotrophic archaeon couples anaerobic oxidation of methane to Fe(III) reduction.</title>
        <authorList>
            <person name="Cai C."/>
            <person name="Leu A.O."/>
            <person name="Xie G.J."/>
            <person name="Guo J."/>
            <person name="Feng Y."/>
            <person name="Zhao J.X."/>
            <person name="Tyson G.W."/>
            <person name="Yuan Z."/>
            <person name="Hu S."/>
        </authorList>
    </citation>
    <scope>NUCLEOTIDE SEQUENCE [LARGE SCALE GENOMIC DNA]</scope>
    <source>
        <strain evidence="4">FeB_12</strain>
    </source>
</reference>
<dbReference type="Gene3D" id="3.90.226.10">
    <property type="entry name" value="2-enoyl-CoA Hydratase, Chain A, domain 1"/>
    <property type="match status" value="1"/>
</dbReference>
<protein>
    <recommendedName>
        <fullName evidence="6">Crotonase</fullName>
    </recommendedName>
</protein>
<dbReference type="FunFam" id="1.10.12.10:FF:000001">
    <property type="entry name" value="Probable enoyl-CoA hydratase, mitochondrial"/>
    <property type="match status" value="1"/>
</dbReference>
<dbReference type="PANTHER" id="PTHR11941:SF54">
    <property type="entry name" value="ENOYL-COA HYDRATASE, MITOCHONDRIAL"/>
    <property type="match status" value="1"/>
</dbReference>
<dbReference type="CDD" id="cd06558">
    <property type="entry name" value="crotonase-like"/>
    <property type="match status" value="1"/>
</dbReference>
<proteinExistence type="inferred from homology"/>
<evidence type="ECO:0008006" key="6">
    <source>
        <dbReference type="Google" id="ProtNLM"/>
    </source>
</evidence>
<dbReference type="GO" id="GO:0016836">
    <property type="term" value="F:hydro-lyase activity"/>
    <property type="evidence" value="ECO:0007669"/>
    <property type="project" value="UniProtKB-ARBA"/>
</dbReference>
<gene>
    <name evidence="4" type="ORF">C3F09_12510</name>
</gene>
<dbReference type="FunFam" id="3.90.226.10:FF:000009">
    <property type="entry name" value="Carnitinyl-CoA dehydratase"/>
    <property type="match status" value="1"/>
</dbReference>
<dbReference type="InterPro" id="IPR001753">
    <property type="entry name" value="Enoyl-CoA_hydra/iso"/>
</dbReference>
<dbReference type="EMBL" id="PQAP01000221">
    <property type="protein sequence ID" value="PWB67994.1"/>
    <property type="molecule type" value="Genomic_DNA"/>
</dbReference>
<accession>A0A855WX56</accession>
<dbReference type="InterPro" id="IPR029045">
    <property type="entry name" value="ClpP/crotonase-like_dom_sf"/>
</dbReference>
<dbReference type="InterPro" id="IPR018376">
    <property type="entry name" value="Enoyl-CoA_hyd/isom_CS"/>
</dbReference>
<dbReference type="InterPro" id="IPR014748">
    <property type="entry name" value="Enoyl-CoA_hydra_C"/>
</dbReference>